<proteinExistence type="predicted"/>
<evidence type="ECO:0000313" key="2">
    <source>
        <dbReference type="EMBL" id="GET90178.1"/>
    </source>
</evidence>
<dbReference type="VEuPathDB" id="TriTrypDB:LtaPh_2826251"/>
<sequence>MLHRVDSMPQSTCSSTTRQPATGHSVPPLSPWCQAAAHKTYSNALLRWSEQGPWPHSPRTLRVTGRLTAAQHRVGSHRAHLQGRTRLPNTSGPCEGRVWSALAPHCRIAWTKACARSQVCPTLRHPGARHRHQ</sequence>
<accession>A0A640KL18</accession>
<reference evidence="3 4" key="1">
    <citation type="submission" date="2019-11" db="EMBL/GenBank/DDBJ databases">
        <title>Leishmania tarentolae CDS.</title>
        <authorList>
            <person name="Goto Y."/>
            <person name="Yamagishi J."/>
        </authorList>
    </citation>
    <scope>NUCLEOTIDE SEQUENCE [LARGE SCALE GENOMIC DNA]</scope>
    <source>
        <strain evidence="3 4">Parrot Tar II</strain>
    </source>
</reference>
<evidence type="ECO:0000256" key="1">
    <source>
        <dbReference type="SAM" id="MobiDB-lite"/>
    </source>
</evidence>
<name>A0A640KL18_LEITA</name>
<gene>
    <name evidence="2" type="ORF">LtaPh_2825951</name>
    <name evidence="3" type="ORF">LtaPh_2826251</name>
</gene>
<organism evidence="3 4">
    <name type="scientific">Leishmania tarentolae</name>
    <name type="common">Sauroleishmania tarentolae</name>
    <dbReference type="NCBI Taxonomy" id="5689"/>
    <lineage>
        <taxon>Eukaryota</taxon>
        <taxon>Discoba</taxon>
        <taxon>Euglenozoa</taxon>
        <taxon>Kinetoplastea</taxon>
        <taxon>Metakinetoplastina</taxon>
        <taxon>Trypanosomatida</taxon>
        <taxon>Trypanosomatidae</taxon>
        <taxon>Leishmaniinae</taxon>
        <taxon>Leishmania</taxon>
        <taxon>lizard Leishmania</taxon>
    </lineage>
</organism>
<dbReference type="EMBL" id="BLBS01000039">
    <property type="protein sequence ID" value="GET90178.1"/>
    <property type="molecule type" value="Genomic_DNA"/>
</dbReference>
<dbReference type="Proteomes" id="UP000419144">
    <property type="component" value="Unassembled WGS sequence"/>
</dbReference>
<comment type="caution">
    <text evidence="3">The sequence shown here is derived from an EMBL/GenBank/DDBJ whole genome shotgun (WGS) entry which is preliminary data.</text>
</comment>
<evidence type="ECO:0000313" key="4">
    <source>
        <dbReference type="Proteomes" id="UP000419144"/>
    </source>
</evidence>
<feature type="region of interest" description="Disordered" evidence="1">
    <location>
        <begin position="1"/>
        <end position="27"/>
    </location>
</feature>
<keyword evidence="4" id="KW-1185">Reference proteome</keyword>
<protein>
    <submittedName>
        <fullName evidence="3">Unspecified product</fullName>
    </submittedName>
</protein>
<evidence type="ECO:0000313" key="3">
    <source>
        <dbReference type="EMBL" id="GET90182.1"/>
    </source>
</evidence>
<dbReference type="AlphaFoldDB" id="A0A640KL18"/>
<dbReference type="EMBL" id="BLBS01000039">
    <property type="protein sequence ID" value="GET90182.1"/>
    <property type="molecule type" value="Genomic_DNA"/>
</dbReference>
<dbReference type="VEuPathDB" id="TriTrypDB:LtaPh_2825951"/>
<feature type="compositionally biased region" description="Polar residues" evidence="1">
    <location>
        <begin position="8"/>
        <end position="22"/>
    </location>
</feature>